<dbReference type="PANTHER" id="PTHR33698">
    <property type="entry name" value="NUCLEAR TRANSPORT FACTOR 2 (NTF2)-LIKE PROTEIN"/>
    <property type="match status" value="1"/>
</dbReference>
<dbReference type="OrthoDB" id="753811at2759"/>
<name>A0A9Q1K738_9CARY</name>
<keyword evidence="1" id="KW-0472">Membrane</keyword>
<reference evidence="2" key="1">
    <citation type="submission" date="2022-04" db="EMBL/GenBank/DDBJ databases">
        <title>Carnegiea gigantea Genome sequencing and assembly v2.</title>
        <authorList>
            <person name="Copetti D."/>
            <person name="Sanderson M.J."/>
            <person name="Burquez A."/>
            <person name="Wojciechowski M.F."/>
        </authorList>
    </citation>
    <scope>NUCLEOTIDE SEQUENCE</scope>
    <source>
        <strain evidence="2">SGP5-SGP5p</strain>
        <tissue evidence="2">Aerial part</tissue>
    </source>
</reference>
<dbReference type="AlphaFoldDB" id="A0A9Q1K738"/>
<gene>
    <name evidence="2" type="ORF">Cgig2_005341</name>
</gene>
<feature type="transmembrane region" description="Helical" evidence="1">
    <location>
        <begin position="126"/>
        <end position="146"/>
    </location>
</feature>
<comment type="caution">
    <text evidence="2">The sequence shown here is derived from an EMBL/GenBank/DDBJ whole genome shotgun (WGS) entry which is preliminary data.</text>
</comment>
<organism evidence="2 3">
    <name type="scientific">Carnegiea gigantea</name>
    <dbReference type="NCBI Taxonomy" id="171969"/>
    <lineage>
        <taxon>Eukaryota</taxon>
        <taxon>Viridiplantae</taxon>
        <taxon>Streptophyta</taxon>
        <taxon>Embryophyta</taxon>
        <taxon>Tracheophyta</taxon>
        <taxon>Spermatophyta</taxon>
        <taxon>Magnoliopsida</taxon>
        <taxon>eudicotyledons</taxon>
        <taxon>Gunneridae</taxon>
        <taxon>Pentapetalae</taxon>
        <taxon>Caryophyllales</taxon>
        <taxon>Cactineae</taxon>
        <taxon>Cactaceae</taxon>
        <taxon>Cactoideae</taxon>
        <taxon>Echinocereeae</taxon>
        <taxon>Carnegiea</taxon>
    </lineage>
</organism>
<dbReference type="EMBL" id="JAKOGI010000291">
    <property type="protein sequence ID" value="KAJ8437590.1"/>
    <property type="molecule type" value="Genomic_DNA"/>
</dbReference>
<evidence type="ECO:0000313" key="2">
    <source>
        <dbReference type="EMBL" id="KAJ8437590.1"/>
    </source>
</evidence>
<keyword evidence="3" id="KW-1185">Reference proteome</keyword>
<dbReference type="Proteomes" id="UP001153076">
    <property type="component" value="Unassembled WGS sequence"/>
</dbReference>
<keyword evidence="1" id="KW-1133">Transmembrane helix</keyword>
<sequence length="169" mass="18436">MGSLGANVQFIVKPTLRDGLGIGVAWKLECSKTHILLGKGFGFHVCHEYEGKECGNIHGATLQRNMEPLGLVSQLLLSPNKQPLTGTNPHSFLIAQKLIPFFTAAIMTIPGCTRLIKELSKANKGIFVFLSLLLMVMSFFFLKFSFSSSPSPKIQALFEPANQPLTKSG</sequence>
<protein>
    <submittedName>
        <fullName evidence="2">Uncharacterized protein</fullName>
    </submittedName>
</protein>
<evidence type="ECO:0000313" key="3">
    <source>
        <dbReference type="Proteomes" id="UP001153076"/>
    </source>
</evidence>
<accession>A0A9Q1K738</accession>
<proteinExistence type="predicted"/>
<evidence type="ECO:0000256" key="1">
    <source>
        <dbReference type="SAM" id="Phobius"/>
    </source>
</evidence>
<dbReference type="PANTHER" id="PTHR33698:SF6">
    <property type="entry name" value="TRANSMEMBRANE PROTEIN"/>
    <property type="match status" value="1"/>
</dbReference>
<keyword evidence="1" id="KW-0812">Transmembrane</keyword>